<dbReference type="EMBL" id="CP002113">
    <property type="protein sequence ID" value="AEK22417.1"/>
    <property type="molecule type" value="Genomic_DNA"/>
</dbReference>
<organism evidence="1 2">
    <name type="scientific">Capnocytophaga canimorsus (strain 5)</name>
    <dbReference type="NCBI Taxonomy" id="860228"/>
    <lineage>
        <taxon>Bacteria</taxon>
        <taxon>Pseudomonadati</taxon>
        <taxon>Bacteroidota</taxon>
        <taxon>Flavobacteriia</taxon>
        <taxon>Flavobacteriales</taxon>
        <taxon>Flavobacteriaceae</taxon>
        <taxon>Capnocytophaga</taxon>
    </lineage>
</organism>
<keyword evidence="2" id="KW-1185">Reference proteome</keyword>
<dbReference type="HOGENOM" id="CLU_3197484_0_0_10"/>
<proteinExistence type="predicted"/>
<sequence>MFLASQIKTTDNLLFTYKYSIFGQTFIKKLVFFGKKDAELSLKRC</sequence>
<evidence type="ECO:0000313" key="1">
    <source>
        <dbReference type="EMBL" id="AEK22417.1"/>
    </source>
</evidence>
<evidence type="ECO:0000313" key="2">
    <source>
        <dbReference type="Proteomes" id="UP000008895"/>
    </source>
</evidence>
<dbReference type="AlphaFoldDB" id="F9YR59"/>
<gene>
    <name evidence="1" type="ordered locus">Ccan_02950</name>
</gene>
<accession>F9YR59</accession>
<name>F9YR59_CAPCC</name>
<protein>
    <submittedName>
        <fullName evidence="1">Uncharacterized protein</fullName>
    </submittedName>
</protein>
<dbReference type="Proteomes" id="UP000008895">
    <property type="component" value="Chromosome"/>
</dbReference>
<dbReference type="KEGG" id="ccm:Ccan_02950"/>
<reference evidence="1 2" key="1">
    <citation type="journal article" date="2011" name="J. Bacteriol.">
        <title>Complete genome sequence of the dog commensal and human pathogen Capnocytophaga canimorsus strain 5.</title>
        <authorList>
            <person name="Manfredi P."/>
            <person name="Pagni M."/>
            <person name="Cornelis G.R."/>
        </authorList>
    </citation>
    <scope>NUCLEOTIDE SEQUENCE [LARGE SCALE GENOMIC DNA]</scope>
    <source>
        <strain evidence="2">5</strain>
    </source>
</reference>